<proteinExistence type="predicted"/>
<dbReference type="PROSITE" id="PS50127">
    <property type="entry name" value="UBC_2"/>
    <property type="match status" value="1"/>
</dbReference>
<dbReference type="GO" id="GO:0005634">
    <property type="term" value="C:nucleus"/>
    <property type="evidence" value="ECO:0007669"/>
    <property type="project" value="TreeGrafter"/>
</dbReference>
<dbReference type="FunFam" id="3.10.110.10:FF:000159">
    <property type="entry name" value="Putative ubiquitin-conjugating enzyme E2 24"/>
    <property type="match status" value="1"/>
</dbReference>
<dbReference type="SUPFAM" id="SSF54495">
    <property type="entry name" value="UBC-like"/>
    <property type="match status" value="2"/>
</dbReference>
<dbReference type="CDD" id="cd23810">
    <property type="entry name" value="UBCc_BIRC6"/>
    <property type="match status" value="1"/>
</dbReference>
<name>A0AA89BXL8_PINIB</name>
<reference evidence="5" key="1">
    <citation type="submission" date="2019-08" db="EMBL/GenBank/DDBJ databases">
        <title>The improved chromosome-level genome for the pearl oyster Pinctada fucata martensii using PacBio sequencing and Hi-C.</title>
        <authorList>
            <person name="Zheng Z."/>
        </authorList>
    </citation>
    <scope>NUCLEOTIDE SEQUENCE</scope>
    <source>
        <strain evidence="5">ZZ-2019</strain>
        <tissue evidence="5">Adductor muscle</tissue>
    </source>
</reference>
<evidence type="ECO:0000313" key="6">
    <source>
        <dbReference type="Proteomes" id="UP001186944"/>
    </source>
</evidence>
<sequence>MMEMTTEANANIADILTSEFEHWQEKDSSELIFLLESKLNNEESQSILILLLACEHEFKLHVPQDEDIAPGVGIFKIISNDKANVEMIRAVSLYKDNRERKTTKSSEKRWAQKEAEIREQMKKAKLSQCQWQSQASGGASGSDSKTSTQIFTSNAATGILTNDLVRIMEIEDDKGFTAEPIDDNIYHWRVQIYNFDPSSEVATDLKGIKEKFGYDYIELEMTFEIDLYPFYPPLVKVMRPRLQGSMMQRVTNMEMLKLSYWSPTKDMKSVILEIKSFLQQWARLEVDSERNDLKRYPHGAYLEMEHFLLTLALVSEVVPRVNMKYSLDVEKIAELKSVPFSKDKFAKDKDKEYWARGTGYGHQNRPEWDINAYIAAQKEKDNKVENVLHQILEELKILYANHAPQLKPRSTTAGGGASPQEPDTGQNDSVDLVYDMYTVLEGSALIPFIEQYLRADSFLEICRHSEVYRVIVDIIKELARQRQFLPLLCSLPNQSMSLYQLLEQIEVKASLLLKHLCKAGNGSVPKNQMVKVSHTDTSESSFTLIQNCFRGCRSSPSTLGSPTTTDTEVAEEKLAKEFAQLFNTVKDMLDLHGLLDSSSSASSLSSISCDNTSIKEVKIETDKISMMENHYKQALQPLQFASATIPIEGTFAHHYASQFKTAPNMGQKQIFRVAQELSSLSTSLPLDLSSSIFVRSDDEKLTLMRALIVGPEGTPYSGGCFLFDIFFTPTYPRTPPQVNLQTTGSGKVRFNPNLYACGKVCLSLLGTWEGQKGEQWNEKTSTVLQVLVSIQSLILVPDPYFNEPGFEQEIGTDSGKKHSDEYNEDVCYNNIKYAMIGQIQSPPPEFADVIKAHFYHKKQKILEEVDGWVKKHNNRRLERIAQNLKQELKKLHAPVISTDPT</sequence>
<dbReference type="Proteomes" id="UP001186944">
    <property type="component" value="Unassembled WGS sequence"/>
</dbReference>
<dbReference type="PANTHER" id="PTHR46116">
    <property type="entry name" value="(E3-INDEPENDENT) E2 UBIQUITIN-CONJUGATING ENZYME"/>
    <property type="match status" value="1"/>
</dbReference>
<evidence type="ECO:0000256" key="1">
    <source>
        <dbReference type="ARBA" id="ARBA00022679"/>
    </source>
</evidence>
<evidence type="ECO:0000256" key="3">
    <source>
        <dbReference type="SAM" id="MobiDB-lite"/>
    </source>
</evidence>
<accession>A0AA89BXL8</accession>
<dbReference type="Gene3D" id="3.10.110.10">
    <property type="entry name" value="Ubiquitin Conjugating Enzyme"/>
    <property type="match status" value="2"/>
</dbReference>
<organism evidence="5 6">
    <name type="scientific">Pinctada imbricata</name>
    <name type="common">Atlantic pearl-oyster</name>
    <name type="synonym">Pinctada martensii</name>
    <dbReference type="NCBI Taxonomy" id="66713"/>
    <lineage>
        <taxon>Eukaryota</taxon>
        <taxon>Metazoa</taxon>
        <taxon>Spiralia</taxon>
        <taxon>Lophotrochozoa</taxon>
        <taxon>Mollusca</taxon>
        <taxon>Bivalvia</taxon>
        <taxon>Autobranchia</taxon>
        <taxon>Pteriomorphia</taxon>
        <taxon>Pterioida</taxon>
        <taxon>Pterioidea</taxon>
        <taxon>Pteriidae</taxon>
        <taxon>Pinctada</taxon>
    </lineage>
</organism>
<feature type="region of interest" description="Disordered" evidence="3">
    <location>
        <begin position="408"/>
        <end position="428"/>
    </location>
</feature>
<dbReference type="Pfam" id="PF00179">
    <property type="entry name" value="UQ_con"/>
    <property type="match status" value="1"/>
</dbReference>
<comment type="caution">
    <text evidence="5">The sequence shown here is derived from an EMBL/GenBank/DDBJ whole genome shotgun (WGS) entry which is preliminary data.</text>
</comment>
<protein>
    <recommendedName>
        <fullName evidence="4">UBC core domain-containing protein</fullName>
    </recommendedName>
</protein>
<dbReference type="GO" id="GO:0016740">
    <property type="term" value="F:transferase activity"/>
    <property type="evidence" value="ECO:0007669"/>
    <property type="project" value="UniProtKB-KW"/>
</dbReference>
<dbReference type="CDD" id="cd23802">
    <property type="entry name" value="UBCc_UBE2Q"/>
    <property type="match status" value="1"/>
</dbReference>
<dbReference type="EMBL" id="VSWD01000010">
    <property type="protein sequence ID" value="KAK3091318.1"/>
    <property type="molecule type" value="Genomic_DNA"/>
</dbReference>
<keyword evidence="6" id="KW-1185">Reference proteome</keyword>
<dbReference type="GO" id="GO:0043066">
    <property type="term" value="P:negative regulation of apoptotic process"/>
    <property type="evidence" value="ECO:0007669"/>
    <property type="project" value="TreeGrafter"/>
</dbReference>
<dbReference type="GO" id="GO:0004869">
    <property type="term" value="F:cysteine-type endopeptidase inhibitor activity"/>
    <property type="evidence" value="ECO:0007669"/>
    <property type="project" value="TreeGrafter"/>
</dbReference>
<dbReference type="InterPro" id="IPR016135">
    <property type="entry name" value="UBQ-conjugating_enzyme/RWD"/>
</dbReference>
<dbReference type="SMART" id="SM00212">
    <property type="entry name" value="UBCc"/>
    <property type="match status" value="1"/>
</dbReference>
<dbReference type="AlphaFoldDB" id="A0AA89BXL8"/>
<evidence type="ECO:0000259" key="4">
    <source>
        <dbReference type="PROSITE" id="PS50127"/>
    </source>
</evidence>
<dbReference type="PANTHER" id="PTHR46116:SF39">
    <property type="entry name" value="BACULOVIRAL IAP REPEAT-CONTAINING PROTEIN 6"/>
    <property type="match status" value="1"/>
</dbReference>
<keyword evidence="2" id="KW-0833">Ubl conjugation pathway</keyword>
<evidence type="ECO:0000313" key="5">
    <source>
        <dbReference type="EMBL" id="KAK3091318.1"/>
    </source>
</evidence>
<keyword evidence="1" id="KW-0808">Transferase</keyword>
<feature type="domain" description="UBC core" evidence="4">
    <location>
        <begin position="668"/>
        <end position="835"/>
    </location>
</feature>
<gene>
    <name evidence="5" type="ORF">FSP39_018889</name>
</gene>
<evidence type="ECO:0000256" key="2">
    <source>
        <dbReference type="ARBA" id="ARBA00022786"/>
    </source>
</evidence>
<dbReference type="InterPro" id="IPR000608">
    <property type="entry name" value="UBC"/>
</dbReference>